<dbReference type="PANTHER" id="PTHR24171">
    <property type="entry name" value="ANKYRIN REPEAT DOMAIN-CONTAINING PROTEIN 39-RELATED"/>
    <property type="match status" value="1"/>
</dbReference>
<gene>
    <name evidence="4" type="primary">Aste57867_12313</name>
    <name evidence="3" type="ORF">As57867_012267</name>
    <name evidence="4" type="ORF">ASTE57867_12313</name>
</gene>
<keyword evidence="2" id="KW-0040">ANK repeat</keyword>
<organism evidence="4 5">
    <name type="scientific">Aphanomyces stellatus</name>
    <dbReference type="NCBI Taxonomy" id="120398"/>
    <lineage>
        <taxon>Eukaryota</taxon>
        <taxon>Sar</taxon>
        <taxon>Stramenopiles</taxon>
        <taxon>Oomycota</taxon>
        <taxon>Saprolegniomycetes</taxon>
        <taxon>Saprolegniales</taxon>
        <taxon>Verrucalvaceae</taxon>
        <taxon>Aphanomyces</taxon>
    </lineage>
</organism>
<evidence type="ECO:0000313" key="5">
    <source>
        <dbReference type="Proteomes" id="UP000332933"/>
    </source>
</evidence>
<reference evidence="3" key="2">
    <citation type="submission" date="2019-06" db="EMBL/GenBank/DDBJ databases">
        <title>Genomics analysis of Aphanomyces spp. identifies a new class of oomycete effector associated with host adaptation.</title>
        <authorList>
            <person name="Gaulin E."/>
        </authorList>
    </citation>
    <scope>NUCLEOTIDE SEQUENCE</scope>
    <source>
        <strain evidence="3">CBS 578.67</strain>
    </source>
</reference>
<dbReference type="EMBL" id="VJMH01005350">
    <property type="protein sequence ID" value="KAF0696982.1"/>
    <property type="molecule type" value="Genomic_DNA"/>
</dbReference>
<evidence type="ECO:0000256" key="2">
    <source>
        <dbReference type="ARBA" id="ARBA00023043"/>
    </source>
</evidence>
<dbReference type="AlphaFoldDB" id="A0A485KVP3"/>
<evidence type="ECO:0000313" key="3">
    <source>
        <dbReference type="EMBL" id="KAF0696982.1"/>
    </source>
</evidence>
<dbReference type="OrthoDB" id="341259at2759"/>
<dbReference type="SUPFAM" id="SSF48403">
    <property type="entry name" value="Ankyrin repeat"/>
    <property type="match status" value="1"/>
</dbReference>
<dbReference type="EMBL" id="CAADRA010005371">
    <property type="protein sequence ID" value="VFT89165.1"/>
    <property type="molecule type" value="Genomic_DNA"/>
</dbReference>
<dbReference type="InterPro" id="IPR036770">
    <property type="entry name" value="Ankyrin_rpt-contain_sf"/>
</dbReference>
<dbReference type="Gene3D" id="1.25.40.20">
    <property type="entry name" value="Ankyrin repeat-containing domain"/>
    <property type="match status" value="2"/>
</dbReference>
<name>A0A485KVP3_9STRA</name>
<dbReference type="InterPro" id="IPR002110">
    <property type="entry name" value="Ankyrin_rpt"/>
</dbReference>
<keyword evidence="1" id="KW-0677">Repeat</keyword>
<protein>
    <submittedName>
        <fullName evidence="4">Aste57867_12313 protein</fullName>
    </submittedName>
</protein>
<dbReference type="Proteomes" id="UP000332933">
    <property type="component" value="Unassembled WGS sequence"/>
</dbReference>
<evidence type="ECO:0000313" key="4">
    <source>
        <dbReference type="EMBL" id="VFT89165.1"/>
    </source>
</evidence>
<evidence type="ECO:0000256" key="1">
    <source>
        <dbReference type="ARBA" id="ARBA00022737"/>
    </source>
</evidence>
<sequence length="147" mass="15924">MMTSSSQSYQNKVSRATTSGLDRCLQGKALLRAAKKGQLNDVRKYLAGGAPIEYADFWGETPPYKASANDHGKVVQALLECGAAIDYTCADNTPLHWAVPTQSYKKDYRGNGAVAKMLVVAGIRVDAVNKFSDTSLMMATESNKLNK</sequence>
<accession>A0A485KVP3</accession>
<proteinExistence type="predicted"/>
<keyword evidence="5" id="KW-1185">Reference proteome</keyword>
<dbReference type="Pfam" id="PF12796">
    <property type="entry name" value="Ank_2"/>
    <property type="match status" value="1"/>
</dbReference>
<reference evidence="4 5" key="1">
    <citation type="submission" date="2019-03" db="EMBL/GenBank/DDBJ databases">
        <authorList>
            <person name="Gaulin E."/>
            <person name="Dumas B."/>
        </authorList>
    </citation>
    <scope>NUCLEOTIDE SEQUENCE [LARGE SCALE GENOMIC DNA]</scope>
    <source>
        <strain evidence="4">CBS 568.67</strain>
    </source>
</reference>